<dbReference type="SUPFAM" id="SSF143011">
    <property type="entry name" value="RelE-like"/>
    <property type="match status" value="1"/>
</dbReference>
<evidence type="ECO:0000313" key="1">
    <source>
        <dbReference type="EMBL" id="UXE59373.1"/>
    </source>
</evidence>
<dbReference type="Proteomes" id="UP001065613">
    <property type="component" value="Chromosome"/>
</dbReference>
<sequence length="106" mass="12495">MSKNKGLYLIQIFPDVQSDIASLPSELQKKWPQYYNILSLDPYKTLGFPSHSLIGKLRGFRALEIDWNQISYRLVYRIYEKPSPQRVIIVSFAEHDDAYFLAKQRK</sequence>
<protein>
    <submittedName>
        <fullName evidence="1">Uncharacterized protein</fullName>
    </submittedName>
</protein>
<dbReference type="AlphaFoldDB" id="A0A977KT36"/>
<reference evidence="1" key="1">
    <citation type="submission" date="2021-04" db="EMBL/GenBank/DDBJ databases">
        <title>Genome sequence of Woronichinia naegeliana from Washington state freshwater lake bloom.</title>
        <authorList>
            <person name="Dreher T.W."/>
        </authorList>
    </citation>
    <scope>NUCLEOTIDE SEQUENCE</scope>
    <source>
        <strain evidence="1">WA131</strain>
    </source>
</reference>
<dbReference type="Gene3D" id="3.30.2310.20">
    <property type="entry name" value="RelE-like"/>
    <property type="match status" value="1"/>
</dbReference>
<dbReference type="InterPro" id="IPR035093">
    <property type="entry name" value="RelE/ParE_toxin_dom_sf"/>
</dbReference>
<organism evidence="1">
    <name type="scientific">Woronichinia naegeliana WA131</name>
    <dbReference type="NCBI Taxonomy" id="2824559"/>
    <lineage>
        <taxon>Bacteria</taxon>
        <taxon>Bacillati</taxon>
        <taxon>Cyanobacteriota</taxon>
        <taxon>Cyanophyceae</taxon>
        <taxon>Synechococcales</taxon>
        <taxon>Coelosphaeriaceae</taxon>
        <taxon>Woronichinia</taxon>
    </lineage>
</organism>
<proteinExistence type="predicted"/>
<name>A0A977KT36_9CYAN</name>
<dbReference type="KEGG" id="wna:KA717_26495"/>
<dbReference type="EMBL" id="CP073041">
    <property type="protein sequence ID" value="UXE59373.1"/>
    <property type="molecule type" value="Genomic_DNA"/>
</dbReference>
<gene>
    <name evidence="1" type="ORF">KA717_26495</name>
</gene>
<accession>A0A977KT36</accession>